<reference evidence="2" key="1">
    <citation type="journal article" date="2014" name="Front. Microbiol.">
        <title>High frequency of phylogenetically diverse reductive dehalogenase-homologous genes in deep subseafloor sedimentary metagenomes.</title>
        <authorList>
            <person name="Kawai M."/>
            <person name="Futagami T."/>
            <person name="Toyoda A."/>
            <person name="Takaki Y."/>
            <person name="Nishi S."/>
            <person name="Hori S."/>
            <person name="Arai W."/>
            <person name="Tsubouchi T."/>
            <person name="Morono Y."/>
            <person name="Uchiyama I."/>
            <person name="Ito T."/>
            <person name="Fujiyama A."/>
            <person name="Inagaki F."/>
            <person name="Takami H."/>
        </authorList>
    </citation>
    <scope>NUCLEOTIDE SEQUENCE</scope>
    <source>
        <strain evidence="2">Expedition CK06-06</strain>
    </source>
</reference>
<sequence>MTSDKMKDVEHFKKNIKEDTRPWGKFRSFPHKQARSIKIITLNPGQAISLQYHHNRSEFWVVLDRGLEVTVGDRIWQPEESEEIL</sequence>
<dbReference type="InterPro" id="IPR011051">
    <property type="entry name" value="RmlC_Cupin_sf"/>
</dbReference>
<dbReference type="EMBL" id="BARV01038985">
    <property type="protein sequence ID" value="GAI52889.1"/>
    <property type="molecule type" value="Genomic_DNA"/>
</dbReference>
<proteinExistence type="predicted"/>
<dbReference type="InterPro" id="IPR001538">
    <property type="entry name" value="Man6P_isomerase-2_C"/>
</dbReference>
<gene>
    <name evidence="2" type="ORF">S06H3_59889</name>
</gene>
<organism evidence="2">
    <name type="scientific">marine sediment metagenome</name>
    <dbReference type="NCBI Taxonomy" id="412755"/>
    <lineage>
        <taxon>unclassified sequences</taxon>
        <taxon>metagenomes</taxon>
        <taxon>ecological metagenomes</taxon>
    </lineage>
</organism>
<feature type="non-terminal residue" evidence="2">
    <location>
        <position position="85"/>
    </location>
</feature>
<evidence type="ECO:0000259" key="1">
    <source>
        <dbReference type="Pfam" id="PF01050"/>
    </source>
</evidence>
<name>X1RBC6_9ZZZZ</name>
<dbReference type="SUPFAM" id="SSF51182">
    <property type="entry name" value="RmlC-like cupins"/>
    <property type="match status" value="1"/>
</dbReference>
<dbReference type="InterPro" id="IPR014710">
    <property type="entry name" value="RmlC-like_jellyroll"/>
</dbReference>
<dbReference type="AlphaFoldDB" id="X1RBC6"/>
<evidence type="ECO:0000313" key="2">
    <source>
        <dbReference type="EMBL" id="GAI52889.1"/>
    </source>
</evidence>
<dbReference type="Gene3D" id="2.60.120.10">
    <property type="entry name" value="Jelly Rolls"/>
    <property type="match status" value="1"/>
</dbReference>
<dbReference type="Pfam" id="PF01050">
    <property type="entry name" value="MannoseP_isomer"/>
    <property type="match status" value="1"/>
</dbReference>
<dbReference type="GO" id="GO:0016779">
    <property type="term" value="F:nucleotidyltransferase activity"/>
    <property type="evidence" value="ECO:0007669"/>
    <property type="project" value="InterPro"/>
</dbReference>
<feature type="domain" description="Mannose-6-phosphate isomerase type II C-terminal" evidence="1">
    <location>
        <begin position="14"/>
        <end position="82"/>
    </location>
</feature>
<dbReference type="GO" id="GO:0005976">
    <property type="term" value="P:polysaccharide metabolic process"/>
    <property type="evidence" value="ECO:0007669"/>
    <property type="project" value="InterPro"/>
</dbReference>
<comment type="caution">
    <text evidence="2">The sequence shown here is derived from an EMBL/GenBank/DDBJ whole genome shotgun (WGS) entry which is preliminary data.</text>
</comment>
<accession>X1RBC6</accession>
<protein>
    <recommendedName>
        <fullName evidence="1">Mannose-6-phosphate isomerase type II C-terminal domain-containing protein</fullName>
    </recommendedName>
</protein>